<dbReference type="AlphaFoldDB" id="A0A498CUH9"/>
<dbReference type="InterPro" id="IPR051554">
    <property type="entry name" value="Acetyltransferase_Eis"/>
</dbReference>
<gene>
    <name evidence="2" type="ORF">D4A47_08265</name>
</gene>
<dbReference type="SUPFAM" id="SSF55729">
    <property type="entry name" value="Acyl-CoA N-acyltransferases (Nat)"/>
    <property type="match status" value="1"/>
</dbReference>
<organism evidence="2 3">
    <name type="scientific">Anaerotruncus massiliensis</name>
    <name type="common">ex Liu et al. 2021</name>
    <dbReference type="NCBI Taxonomy" id="2321404"/>
    <lineage>
        <taxon>Bacteria</taxon>
        <taxon>Bacillati</taxon>
        <taxon>Bacillota</taxon>
        <taxon>Clostridia</taxon>
        <taxon>Eubacteriales</taxon>
        <taxon>Oscillospiraceae</taxon>
        <taxon>Anaerotruncus</taxon>
    </lineage>
</organism>
<reference evidence="2 3" key="1">
    <citation type="submission" date="2018-10" db="EMBL/GenBank/DDBJ databases">
        <title>Anaerotruncus faecis sp. nov., isolated from human feces.</title>
        <authorList>
            <person name="Wang Y.-J."/>
        </authorList>
    </citation>
    <scope>NUCLEOTIDE SEQUENCE [LARGE SCALE GENOMIC DNA]</scope>
    <source>
        <strain evidence="2 3">22A2-44</strain>
    </source>
</reference>
<keyword evidence="2" id="KW-0808">Transferase</keyword>
<dbReference type="GO" id="GO:0030649">
    <property type="term" value="P:aminoglycoside antibiotic catabolic process"/>
    <property type="evidence" value="ECO:0007669"/>
    <property type="project" value="TreeGrafter"/>
</dbReference>
<sequence length="291" mass="32138">MIRFAEEGMRARLKELWRECFGDSNEYVDLYFASHDIARHTMVFMDGENPVSMLSLLPMTVVTRAGILPARYVYAVATKESYRGRGISTRMLEAAHRVLRAEGVKLSVLVPSSAALYNFYGKRGFDTEFYSGLAVVGREEIAPFAGSFFISEADPLEFMQIRERAFAGRTMFVRWDGDALAYRMTETAFGGGETLAITIGDARAIAVCHMEGGAVNVKELALDGMAAGTALSVLQHKFGADEYHLRLPLDLDCPYPLERVPAGVTCWYDPEARERVFGGGGGAPYLNLVLD</sequence>
<dbReference type="Gene3D" id="3.40.630.30">
    <property type="match status" value="1"/>
</dbReference>
<dbReference type="PANTHER" id="PTHR37817">
    <property type="entry name" value="N-ACETYLTRANSFERASE EIS"/>
    <property type="match status" value="1"/>
</dbReference>
<feature type="domain" description="N-acetyltransferase" evidence="1">
    <location>
        <begin position="1"/>
        <end position="142"/>
    </location>
</feature>
<comment type="caution">
    <text evidence="2">The sequence shown here is derived from an EMBL/GenBank/DDBJ whole genome shotgun (WGS) entry which is preliminary data.</text>
</comment>
<name>A0A498CUH9_9FIRM</name>
<dbReference type="InterPro" id="IPR000182">
    <property type="entry name" value="GNAT_dom"/>
</dbReference>
<dbReference type="PROSITE" id="PS51186">
    <property type="entry name" value="GNAT"/>
    <property type="match status" value="1"/>
</dbReference>
<dbReference type="PANTHER" id="PTHR37817:SF1">
    <property type="entry name" value="N-ACETYLTRANSFERASE EIS"/>
    <property type="match status" value="1"/>
</dbReference>
<evidence type="ECO:0000313" key="3">
    <source>
        <dbReference type="Proteomes" id="UP000276301"/>
    </source>
</evidence>
<proteinExistence type="predicted"/>
<protein>
    <submittedName>
        <fullName evidence="2">GNAT family N-acetyltransferase</fullName>
    </submittedName>
</protein>
<dbReference type="Proteomes" id="UP000276301">
    <property type="component" value="Unassembled WGS sequence"/>
</dbReference>
<accession>A0A498CUH9</accession>
<keyword evidence="3" id="KW-1185">Reference proteome</keyword>
<dbReference type="Pfam" id="PF13527">
    <property type="entry name" value="Acetyltransf_9"/>
    <property type="match status" value="1"/>
</dbReference>
<evidence type="ECO:0000259" key="1">
    <source>
        <dbReference type="PROSITE" id="PS51186"/>
    </source>
</evidence>
<dbReference type="GO" id="GO:0034069">
    <property type="term" value="F:aminoglycoside N-acetyltransferase activity"/>
    <property type="evidence" value="ECO:0007669"/>
    <property type="project" value="TreeGrafter"/>
</dbReference>
<dbReference type="RefSeq" id="WP_121586933.1">
    <property type="nucleotide sequence ID" value="NZ_RCHT01000013.1"/>
</dbReference>
<dbReference type="CDD" id="cd04301">
    <property type="entry name" value="NAT_SF"/>
    <property type="match status" value="1"/>
</dbReference>
<dbReference type="EMBL" id="RCHT01000013">
    <property type="protein sequence ID" value="RLL10627.1"/>
    <property type="molecule type" value="Genomic_DNA"/>
</dbReference>
<dbReference type="InterPro" id="IPR016181">
    <property type="entry name" value="Acyl_CoA_acyltransferase"/>
</dbReference>
<evidence type="ECO:0000313" key="2">
    <source>
        <dbReference type="EMBL" id="RLL10627.1"/>
    </source>
</evidence>